<evidence type="ECO:0000313" key="4">
    <source>
        <dbReference type="Proteomes" id="UP000008237"/>
    </source>
</evidence>
<dbReference type="PANTHER" id="PTHR44229:SF8">
    <property type="entry name" value="ALCOHOL DEHYDROGENASE-RELATED"/>
    <property type="match status" value="1"/>
</dbReference>
<dbReference type="InParanoid" id="E2BD14"/>
<reference evidence="3 4" key="1">
    <citation type="journal article" date="2010" name="Science">
        <title>Genomic comparison of the ants Camponotus floridanus and Harpegnathos saltator.</title>
        <authorList>
            <person name="Bonasio R."/>
            <person name="Zhang G."/>
            <person name="Ye C."/>
            <person name="Mutti N.S."/>
            <person name="Fang X."/>
            <person name="Qin N."/>
            <person name="Donahue G."/>
            <person name="Yang P."/>
            <person name="Li Q."/>
            <person name="Li C."/>
            <person name="Zhang P."/>
            <person name="Huang Z."/>
            <person name="Berger S.L."/>
            <person name="Reinberg D."/>
            <person name="Wang J."/>
            <person name="Liebig J."/>
        </authorList>
    </citation>
    <scope>NUCLEOTIDE SEQUENCE [LARGE SCALE GENOMIC DNA]</scope>
    <source>
        <strain evidence="3 4">R22 G/1</strain>
    </source>
</reference>
<dbReference type="EMBL" id="GL447515">
    <property type="protein sequence ID" value="EFN86416.1"/>
    <property type="molecule type" value="Genomic_DNA"/>
</dbReference>
<dbReference type="PANTHER" id="PTHR44229">
    <property type="entry name" value="15-HYDROXYPROSTAGLANDIN DEHYDROGENASE [NAD(+)]"/>
    <property type="match status" value="1"/>
</dbReference>
<dbReference type="Gene3D" id="3.40.50.720">
    <property type="entry name" value="NAD(P)-binding Rossmann-like Domain"/>
    <property type="match status" value="1"/>
</dbReference>
<dbReference type="InterPro" id="IPR002347">
    <property type="entry name" value="SDR_fam"/>
</dbReference>
<keyword evidence="4" id="KW-1185">Reference proteome</keyword>
<dbReference type="GO" id="GO:0005737">
    <property type="term" value="C:cytoplasm"/>
    <property type="evidence" value="ECO:0007669"/>
    <property type="project" value="TreeGrafter"/>
</dbReference>
<dbReference type="GO" id="GO:0016616">
    <property type="term" value="F:oxidoreductase activity, acting on the CH-OH group of donors, NAD or NADP as acceptor"/>
    <property type="evidence" value="ECO:0007669"/>
    <property type="project" value="TreeGrafter"/>
</dbReference>
<name>E2BD14_HARSA</name>
<dbReference type="OrthoDB" id="417891at2759"/>
<evidence type="ECO:0000313" key="3">
    <source>
        <dbReference type="EMBL" id="EFN86416.1"/>
    </source>
</evidence>
<dbReference type="PROSITE" id="PS00061">
    <property type="entry name" value="ADH_SHORT"/>
    <property type="match status" value="1"/>
</dbReference>
<evidence type="ECO:0000256" key="1">
    <source>
        <dbReference type="ARBA" id="ARBA00006484"/>
    </source>
</evidence>
<protein>
    <submittedName>
        <fullName evidence="3">15-hydroxyprostaglandin dehydrogenase [NAD+]</fullName>
    </submittedName>
</protein>
<dbReference type="STRING" id="610380.E2BD14"/>
<dbReference type="Proteomes" id="UP000008237">
    <property type="component" value="Unassembled WGS sequence"/>
</dbReference>
<dbReference type="AlphaFoldDB" id="E2BD14"/>
<keyword evidence="2" id="KW-0560">Oxidoreductase</keyword>
<dbReference type="PRINTS" id="PR00081">
    <property type="entry name" value="GDHRDH"/>
</dbReference>
<gene>
    <name evidence="3" type="ORF">EAI_07819</name>
</gene>
<dbReference type="SUPFAM" id="SSF51735">
    <property type="entry name" value="NAD(P)-binding Rossmann-fold domains"/>
    <property type="match status" value="1"/>
</dbReference>
<proteinExistence type="inferred from homology"/>
<comment type="similarity">
    <text evidence="1">Belongs to the short-chain dehydrogenases/reductases (SDR) family.</text>
</comment>
<accession>E2BD14</accession>
<organism evidence="4">
    <name type="scientific">Harpegnathos saltator</name>
    <name type="common">Jerdon's jumping ant</name>
    <dbReference type="NCBI Taxonomy" id="610380"/>
    <lineage>
        <taxon>Eukaryota</taxon>
        <taxon>Metazoa</taxon>
        <taxon>Ecdysozoa</taxon>
        <taxon>Arthropoda</taxon>
        <taxon>Hexapoda</taxon>
        <taxon>Insecta</taxon>
        <taxon>Pterygota</taxon>
        <taxon>Neoptera</taxon>
        <taxon>Endopterygota</taxon>
        <taxon>Hymenoptera</taxon>
        <taxon>Apocrita</taxon>
        <taxon>Aculeata</taxon>
        <taxon>Formicoidea</taxon>
        <taxon>Formicidae</taxon>
        <taxon>Ponerinae</taxon>
        <taxon>Ponerini</taxon>
        <taxon>Harpegnathos</taxon>
    </lineage>
</organism>
<dbReference type="InterPro" id="IPR020904">
    <property type="entry name" value="Sc_DH/Rdtase_CS"/>
</dbReference>
<evidence type="ECO:0000256" key="2">
    <source>
        <dbReference type="ARBA" id="ARBA00023002"/>
    </source>
</evidence>
<sequence length="99" mass="10849">MDYTGKHKGGEGGLIVNISSILGLFSQNCMMPVYCVTKHAVVGFSEATANFYHDTGVRIVMLCPGLTLTPLVVDQPLENLLDFVKPKSCEKFLATYEPH</sequence>
<dbReference type="Pfam" id="PF00106">
    <property type="entry name" value="adh_short"/>
    <property type="match status" value="1"/>
</dbReference>
<dbReference type="InterPro" id="IPR036291">
    <property type="entry name" value="NAD(P)-bd_dom_sf"/>
</dbReference>